<keyword evidence="3 5" id="KW-1133">Transmembrane helix</keyword>
<feature type="transmembrane region" description="Helical" evidence="5">
    <location>
        <begin position="435"/>
        <end position="455"/>
    </location>
</feature>
<feature type="transmembrane region" description="Helical" evidence="5">
    <location>
        <begin position="356"/>
        <end position="376"/>
    </location>
</feature>
<organism evidence="8 9">
    <name type="scientific">Tachysurus vachellii</name>
    <name type="common">Darkbarbel catfish</name>
    <name type="synonym">Pelteobagrus vachellii</name>
    <dbReference type="NCBI Taxonomy" id="175792"/>
    <lineage>
        <taxon>Eukaryota</taxon>
        <taxon>Metazoa</taxon>
        <taxon>Chordata</taxon>
        <taxon>Craniata</taxon>
        <taxon>Vertebrata</taxon>
        <taxon>Euteleostomi</taxon>
        <taxon>Actinopterygii</taxon>
        <taxon>Neopterygii</taxon>
        <taxon>Teleostei</taxon>
        <taxon>Ostariophysi</taxon>
        <taxon>Siluriformes</taxon>
        <taxon>Bagridae</taxon>
        <taxon>Tachysurus</taxon>
    </lineage>
</organism>
<comment type="subcellular location">
    <subcellularLocation>
        <location evidence="1">Membrane</location>
        <topology evidence="1">Multi-pass membrane protein</topology>
    </subcellularLocation>
</comment>
<accession>A0AA88SZW2</accession>
<evidence type="ECO:0000313" key="9">
    <source>
        <dbReference type="Proteomes" id="UP001187315"/>
    </source>
</evidence>
<feature type="transmembrane region" description="Helical" evidence="5">
    <location>
        <begin position="41"/>
        <end position="64"/>
    </location>
</feature>
<evidence type="ECO:0000256" key="2">
    <source>
        <dbReference type="ARBA" id="ARBA00022692"/>
    </source>
</evidence>
<keyword evidence="9" id="KW-1185">Reference proteome</keyword>
<proteinExistence type="predicted"/>
<name>A0AA88SZW2_TACVA</name>
<feature type="transmembrane region" description="Helical" evidence="5">
    <location>
        <begin position="531"/>
        <end position="551"/>
    </location>
</feature>
<dbReference type="PANTHER" id="PTHR21041">
    <property type="entry name" value="DENDRITIC CELL-SPECIFIC TRANSMEMBRANE PROTEIN"/>
    <property type="match status" value="1"/>
</dbReference>
<keyword evidence="4 5" id="KW-0472">Membrane</keyword>
<dbReference type="InterPro" id="IPR051856">
    <property type="entry name" value="CSR-E3_Ligase_Protein"/>
</dbReference>
<comment type="caution">
    <text evidence="8">The sequence shown here is derived from an EMBL/GenBank/DDBJ whole genome shotgun (WGS) entry which is preliminary data.</text>
</comment>
<protein>
    <recommendedName>
        <fullName evidence="10">Dendritic cell-specific transmembrane protein-like domain-containing protein</fullName>
    </recommendedName>
</protein>
<dbReference type="InterPro" id="IPR012858">
    <property type="entry name" value="DC_STAMP-like"/>
</dbReference>
<evidence type="ECO:0000256" key="4">
    <source>
        <dbReference type="ARBA" id="ARBA00023136"/>
    </source>
</evidence>
<keyword evidence="2 5" id="KW-0812">Transmembrane</keyword>
<evidence type="ECO:0008006" key="10">
    <source>
        <dbReference type="Google" id="ProtNLM"/>
    </source>
</evidence>
<dbReference type="EMBL" id="JAVHJS010000006">
    <property type="protein sequence ID" value="KAK2854959.1"/>
    <property type="molecule type" value="Genomic_DNA"/>
</dbReference>
<dbReference type="GO" id="GO:0016020">
    <property type="term" value="C:membrane"/>
    <property type="evidence" value="ECO:0007669"/>
    <property type="project" value="UniProtKB-SubCell"/>
</dbReference>
<evidence type="ECO:0000256" key="5">
    <source>
        <dbReference type="SAM" id="Phobius"/>
    </source>
</evidence>
<feature type="transmembrane region" description="Helical" evidence="5">
    <location>
        <begin position="76"/>
        <end position="95"/>
    </location>
</feature>
<evidence type="ECO:0000313" key="8">
    <source>
        <dbReference type="EMBL" id="KAK2854959.1"/>
    </source>
</evidence>
<dbReference type="Pfam" id="PF07782">
    <property type="entry name" value="DC_STAMP"/>
    <property type="match status" value="1"/>
</dbReference>
<dbReference type="PANTHER" id="PTHR21041:SF17">
    <property type="entry name" value="E3 UBIQUITIN-PROTEIN LIGASE DCST1"/>
    <property type="match status" value="1"/>
</dbReference>
<dbReference type="Pfam" id="PF26037">
    <property type="entry name" value="zf-RING_DCST1_C"/>
    <property type="match status" value="1"/>
</dbReference>
<evidence type="ECO:0000256" key="1">
    <source>
        <dbReference type="ARBA" id="ARBA00004141"/>
    </source>
</evidence>
<evidence type="ECO:0000259" key="6">
    <source>
        <dbReference type="Pfam" id="PF07782"/>
    </source>
</evidence>
<evidence type="ECO:0000256" key="3">
    <source>
        <dbReference type="ARBA" id="ARBA00022989"/>
    </source>
</evidence>
<feature type="domain" description="Dendritic cell-specific transmembrane protein-like" evidence="6">
    <location>
        <begin position="385"/>
        <end position="575"/>
    </location>
</feature>
<dbReference type="Proteomes" id="UP001187315">
    <property type="component" value="Unassembled WGS sequence"/>
</dbReference>
<feature type="domain" description="E3 ubiquitin-protein ligase DCST1-like C-terminal" evidence="7">
    <location>
        <begin position="620"/>
        <end position="658"/>
    </location>
</feature>
<sequence length="681" mass="78821">MEKPRREYRGKIPHSTLEKVSKLILPDLAHRFLFGPTSDFFLARLLIGAAFGAICGIGLFFGLLYNISLTPFHKVITGYVFIALCALSGMLSSYFRCSVLLMFPSILGSRGQAYVMLFIIQCLYQGPISNIQHNVQDVAFSMGCNIDLQIGHSKIMWRTVTEPFLQVLEEIVADSVQLQQEAQNVSRAFQGIKNEVMGQYGYDSLDQNHTATGNSTQEQYTEKTRMRCEYVVKKGIDRCVEWFSDTWMKCMDTVKSPVISHFLCVPMKFDFLCNIMRVMTPWCKDQIPVEGNFGQTFDKLSSSISKLGEQFTTNVFLKKIEDQPLFGVKVFQDEFRKELTRSFEEKRNTVEQILEIIQILLTFTFIAVFKSAFGYARQYTRDIYFDNVYITTYFRQIDERRKRGGKRYLLPLKKAEKSIFIEPCSFKIHSSELQLVKASLLQFVSLALLVCLLLVTDRVLYHIFDIIRRHTFTEQSFTSSHDIHIDIKGESMLAKLLRKTIGAFNTSSNIDLQSSNWQCLPQPRALSQADYLWSTLPVGIMGLMCCLQVYINRLRRVITSFYFPKREKKRILFLYNLQNQRHITFVKRLSKQLRRQRKEPKTVLSVLLAPLERLGWGVCWCWVCTECMRKQRAVHCLVAGCNVIYCAQCWRDLGSSCICSFPNDRELQESDSDTDTVYYVH</sequence>
<dbReference type="InterPro" id="IPR058842">
    <property type="entry name" value="DCST1_C"/>
</dbReference>
<gene>
    <name evidence="8" type="ORF">Q7C36_006828</name>
</gene>
<reference evidence="8" key="1">
    <citation type="submission" date="2023-08" db="EMBL/GenBank/DDBJ databases">
        <title>Pelteobagrus vachellii genome.</title>
        <authorList>
            <person name="Liu H."/>
        </authorList>
    </citation>
    <scope>NUCLEOTIDE SEQUENCE</scope>
    <source>
        <strain evidence="8">PRFRI_2022a</strain>
        <tissue evidence="8">Muscle</tissue>
    </source>
</reference>
<evidence type="ECO:0000259" key="7">
    <source>
        <dbReference type="Pfam" id="PF26037"/>
    </source>
</evidence>
<dbReference type="AlphaFoldDB" id="A0AA88SZW2"/>